<evidence type="ECO:0000256" key="3">
    <source>
        <dbReference type="ARBA" id="ARBA00022729"/>
    </source>
</evidence>
<dbReference type="SUPFAM" id="SSF53850">
    <property type="entry name" value="Periplasmic binding protein-like II"/>
    <property type="match status" value="1"/>
</dbReference>
<sequence length="446" mass="48279">MKKAGNHVKNFWRKFGLTMAVSALAVGLISGCSGASSNGNNESASSNAGGNEEKTITIGVETGGPYTEFYKNLAPEFTEQTGISVQFLDVPHDNMHERFITEAASGTGAIDIFQTDQPWISEFAEMGFLEPLNDRLTDEDIAQFVPAALEAVSYNDQIFGLPYLVHTPVLYYRTDLFEKAGLTEPPATWDEFREYAKQLTDEAGGVYGTIVEGKQSGEPVTHLMDRFLQAGGGVLDGDKVVVDSPANVEAFKFMLGIQHEDKSSPAGAVGYDNADVHNMFMQGKAAMVINWPYMYTLANDPGQSKVAGQFAVAPQPAGAEHASAVWSWGFGISSSSKNKDAAMEFLEWATSTDMMEKFGKHFINPVVKTAAVEALNSDAELSDADKQAIATMSEAVEYGKNVTTTPVFPAIQNRLALSLSKIMTQQSTPEEELKAAQKDIESIVSQ</sequence>
<dbReference type="CDD" id="cd13585">
    <property type="entry name" value="PBP2_TMBP_like"/>
    <property type="match status" value="1"/>
</dbReference>
<dbReference type="PANTHER" id="PTHR43649:SF34">
    <property type="entry name" value="ABC TRANSPORTER PERIPLASMIC-BINDING PROTEIN YCJN-RELATED"/>
    <property type="match status" value="1"/>
</dbReference>
<reference evidence="6" key="1">
    <citation type="journal article" date="2014" name="Int. J. Syst. Evol. Microbiol.">
        <title>Complete genome sequence of Corynebacterium casei LMG S-19264T (=DSM 44701T), isolated from a smear-ripened cheese.</title>
        <authorList>
            <consortium name="US DOE Joint Genome Institute (JGI-PGF)"/>
            <person name="Walter F."/>
            <person name="Albersmeier A."/>
            <person name="Kalinowski J."/>
            <person name="Ruckert C."/>
        </authorList>
    </citation>
    <scope>NUCLEOTIDE SEQUENCE</scope>
    <source>
        <strain evidence="6">CGMCC 1.12987</strain>
    </source>
</reference>
<comment type="similarity">
    <text evidence="1">Belongs to the bacterial solute-binding protein 1 family.</text>
</comment>
<dbReference type="PANTHER" id="PTHR43649">
    <property type="entry name" value="ARABINOSE-BINDING PROTEIN-RELATED"/>
    <property type="match status" value="1"/>
</dbReference>
<feature type="chain" id="PRO_5036978047" evidence="5">
    <location>
        <begin position="36"/>
        <end position="446"/>
    </location>
</feature>
<feature type="signal peptide" evidence="5">
    <location>
        <begin position="1"/>
        <end position="35"/>
    </location>
</feature>
<reference evidence="6" key="2">
    <citation type="submission" date="2020-09" db="EMBL/GenBank/DDBJ databases">
        <authorList>
            <person name="Sun Q."/>
            <person name="Zhou Y."/>
        </authorList>
    </citation>
    <scope>NUCLEOTIDE SEQUENCE</scope>
    <source>
        <strain evidence="6">CGMCC 1.12987</strain>
    </source>
</reference>
<keyword evidence="7" id="KW-1185">Reference proteome</keyword>
<evidence type="ECO:0000256" key="5">
    <source>
        <dbReference type="SAM" id="SignalP"/>
    </source>
</evidence>
<evidence type="ECO:0000313" key="6">
    <source>
        <dbReference type="EMBL" id="GGG08565.1"/>
    </source>
</evidence>
<accession>A0A917D2W9</accession>
<evidence type="ECO:0000256" key="4">
    <source>
        <dbReference type="SAM" id="MobiDB-lite"/>
    </source>
</evidence>
<dbReference type="Gene3D" id="3.40.190.10">
    <property type="entry name" value="Periplasmic binding protein-like II"/>
    <property type="match status" value="2"/>
</dbReference>
<evidence type="ECO:0000256" key="1">
    <source>
        <dbReference type="ARBA" id="ARBA00008520"/>
    </source>
</evidence>
<feature type="region of interest" description="Disordered" evidence="4">
    <location>
        <begin position="34"/>
        <end position="53"/>
    </location>
</feature>
<dbReference type="Proteomes" id="UP000644756">
    <property type="component" value="Unassembled WGS sequence"/>
</dbReference>
<feature type="compositionally biased region" description="Low complexity" evidence="4">
    <location>
        <begin position="34"/>
        <end position="50"/>
    </location>
</feature>
<dbReference type="AlphaFoldDB" id="A0A917D2W9"/>
<feature type="compositionally biased region" description="Basic and acidic residues" evidence="4">
    <location>
        <begin position="431"/>
        <end position="446"/>
    </location>
</feature>
<dbReference type="RefSeq" id="WP_188531563.1">
    <property type="nucleotide sequence ID" value="NZ_BMGR01000008.1"/>
</dbReference>
<comment type="caution">
    <text evidence="6">The sequence shown here is derived from an EMBL/GenBank/DDBJ whole genome shotgun (WGS) entry which is preliminary data.</text>
</comment>
<feature type="region of interest" description="Disordered" evidence="4">
    <location>
        <begin position="427"/>
        <end position="446"/>
    </location>
</feature>
<dbReference type="InterPro" id="IPR050490">
    <property type="entry name" value="Bact_solute-bd_prot1"/>
</dbReference>
<keyword evidence="2" id="KW-0813">Transport</keyword>
<name>A0A917D2W9_9BACL</name>
<proteinExistence type="inferred from homology"/>
<keyword evidence="3 5" id="KW-0732">Signal</keyword>
<organism evidence="6 7">
    <name type="scientific">Paenibacillus abyssi</name>
    <dbReference type="NCBI Taxonomy" id="1340531"/>
    <lineage>
        <taxon>Bacteria</taxon>
        <taxon>Bacillati</taxon>
        <taxon>Bacillota</taxon>
        <taxon>Bacilli</taxon>
        <taxon>Bacillales</taxon>
        <taxon>Paenibacillaceae</taxon>
        <taxon>Paenibacillus</taxon>
    </lineage>
</organism>
<gene>
    <name evidence="6" type="primary">smoE</name>
    <name evidence="6" type="ORF">GCM10010916_26810</name>
</gene>
<dbReference type="InterPro" id="IPR006059">
    <property type="entry name" value="SBP"/>
</dbReference>
<dbReference type="Pfam" id="PF01547">
    <property type="entry name" value="SBP_bac_1"/>
    <property type="match status" value="1"/>
</dbReference>
<evidence type="ECO:0000313" key="7">
    <source>
        <dbReference type="Proteomes" id="UP000644756"/>
    </source>
</evidence>
<dbReference type="EMBL" id="BMGR01000008">
    <property type="protein sequence ID" value="GGG08565.1"/>
    <property type="molecule type" value="Genomic_DNA"/>
</dbReference>
<evidence type="ECO:0000256" key="2">
    <source>
        <dbReference type="ARBA" id="ARBA00022448"/>
    </source>
</evidence>
<protein>
    <submittedName>
        <fullName evidence="6">Sugar ABC transporter substrate-binding protein</fullName>
    </submittedName>
</protein>
<dbReference type="PROSITE" id="PS51257">
    <property type="entry name" value="PROKAR_LIPOPROTEIN"/>
    <property type="match status" value="1"/>
</dbReference>